<dbReference type="OrthoDB" id="10028716at2759"/>
<dbReference type="PANTHER" id="PTHR10912:SF9">
    <property type="entry name" value="ADP-RIBOSYL CYCLASE_CYCLIC ADP-RIBOSE HYDROLASE"/>
    <property type="match status" value="1"/>
</dbReference>
<evidence type="ECO:0000256" key="7">
    <source>
        <dbReference type="SAM" id="Phobius"/>
    </source>
</evidence>
<keyword evidence="7" id="KW-1133">Transmembrane helix</keyword>
<organism evidence="8 9">
    <name type="scientific">Chanos chanos</name>
    <name type="common">Milkfish</name>
    <name type="synonym">Mugil chanos</name>
    <dbReference type="NCBI Taxonomy" id="29144"/>
    <lineage>
        <taxon>Eukaryota</taxon>
        <taxon>Metazoa</taxon>
        <taxon>Chordata</taxon>
        <taxon>Craniata</taxon>
        <taxon>Vertebrata</taxon>
        <taxon>Euteleostomi</taxon>
        <taxon>Actinopterygii</taxon>
        <taxon>Neopterygii</taxon>
        <taxon>Teleostei</taxon>
        <taxon>Ostariophysi</taxon>
        <taxon>Gonorynchiformes</taxon>
        <taxon>Chanidae</taxon>
        <taxon>Chanos</taxon>
    </lineage>
</organism>
<evidence type="ECO:0000256" key="4">
    <source>
        <dbReference type="ARBA" id="ARBA00022801"/>
    </source>
</evidence>
<dbReference type="GO" id="GO:0016740">
    <property type="term" value="F:transferase activity"/>
    <property type="evidence" value="ECO:0007669"/>
    <property type="project" value="UniProtKB-KW"/>
</dbReference>
<keyword evidence="7" id="KW-0812">Transmembrane</keyword>
<keyword evidence="6" id="KW-1015">Disulfide bond</keyword>
<proteinExistence type="inferred from homology"/>
<evidence type="ECO:0000256" key="6">
    <source>
        <dbReference type="ARBA" id="ARBA00023157"/>
    </source>
</evidence>
<dbReference type="GO" id="GO:0030890">
    <property type="term" value="P:positive regulation of B cell proliferation"/>
    <property type="evidence" value="ECO:0007669"/>
    <property type="project" value="TreeGrafter"/>
</dbReference>
<accession>A0A6J2UUX2</accession>
<dbReference type="GO" id="GO:0016849">
    <property type="term" value="F:phosphorus-oxygen lyase activity"/>
    <property type="evidence" value="ECO:0007669"/>
    <property type="project" value="TreeGrafter"/>
</dbReference>
<keyword evidence="4" id="KW-0378">Hydrolase</keyword>
<keyword evidence="8" id="KW-1185">Reference proteome</keyword>
<comment type="similarity">
    <text evidence="1">Belongs to the ADP-ribosyl cyclase family.</text>
</comment>
<gene>
    <name evidence="9" type="primary">LOC115806386</name>
</gene>
<protein>
    <recommendedName>
        <fullName evidence="2">ADP-ribosyl cyclase/cyclic ADP-ribose hydrolase</fullName>
        <ecNumber evidence="2">3.2.2.6</ecNumber>
    </recommendedName>
</protein>
<reference evidence="9" key="1">
    <citation type="submission" date="2025-08" db="UniProtKB">
        <authorList>
            <consortium name="RefSeq"/>
        </authorList>
    </citation>
    <scope>IDENTIFICATION</scope>
</reference>
<dbReference type="GO" id="GO:0061809">
    <property type="term" value="F:NAD+ nucleosidase activity, cyclic ADP-ribose generating"/>
    <property type="evidence" value="ECO:0007669"/>
    <property type="project" value="UniProtKB-EC"/>
</dbReference>
<dbReference type="Proteomes" id="UP000504632">
    <property type="component" value="Chromosome 3"/>
</dbReference>
<dbReference type="GeneID" id="115806386"/>
<sequence length="196" mass="22040">MSGEESECVSRKTRGGLSIVNYLVLICALVLWISSQHTLSKDIKTEVLQRCEKYNENDCQKIWTAFEQAYVGRDTCDVPVENYDTLIDTVKQEIQCDKTLFWSKSKDLAHAFTKKRKCKMTLEDTLLGYMLDGLTWCSKPGSEETLNCGCPEWTKCGNNPVSSFWKRASANFAASTCGHASVLLNASAKPPYDPDR</sequence>
<dbReference type="PANTHER" id="PTHR10912">
    <property type="entry name" value="ADP-RIBOSYL CYCLASE"/>
    <property type="match status" value="1"/>
</dbReference>
<dbReference type="AlphaFoldDB" id="A0A6J2UUX2"/>
<evidence type="ECO:0000256" key="1">
    <source>
        <dbReference type="ARBA" id="ARBA00005406"/>
    </source>
</evidence>
<dbReference type="EC" id="3.2.2.6" evidence="2"/>
<keyword evidence="7" id="KW-0472">Membrane</keyword>
<name>A0A6J2UUX2_CHACN</name>
<dbReference type="Gene3D" id="1.20.82.10">
    <property type="entry name" value="ADP Ribosyl Cyclase, Chain A, domain 1"/>
    <property type="match status" value="2"/>
</dbReference>
<dbReference type="SUPFAM" id="SSF52309">
    <property type="entry name" value="N-(deoxy)ribosyltransferase-like"/>
    <property type="match status" value="1"/>
</dbReference>
<evidence type="ECO:0000256" key="2">
    <source>
        <dbReference type="ARBA" id="ARBA00011982"/>
    </source>
</evidence>
<dbReference type="InterPro" id="IPR003193">
    <property type="entry name" value="ADP-ribosyl_cyclase"/>
</dbReference>
<feature type="transmembrane region" description="Helical" evidence="7">
    <location>
        <begin position="15"/>
        <end position="34"/>
    </location>
</feature>
<evidence type="ECO:0000313" key="9">
    <source>
        <dbReference type="RefSeq" id="XP_030622921.1"/>
    </source>
</evidence>
<dbReference type="RefSeq" id="XP_030622921.1">
    <property type="nucleotide sequence ID" value="XM_030767061.1"/>
</dbReference>
<evidence type="ECO:0000256" key="3">
    <source>
        <dbReference type="ARBA" id="ARBA00022679"/>
    </source>
</evidence>
<evidence type="ECO:0000256" key="5">
    <source>
        <dbReference type="ARBA" id="ARBA00023027"/>
    </source>
</evidence>
<dbReference type="GO" id="GO:0005886">
    <property type="term" value="C:plasma membrane"/>
    <property type="evidence" value="ECO:0007669"/>
    <property type="project" value="TreeGrafter"/>
</dbReference>
<dbReference type="InParanoid" id="A0A6J2UUX2"/>
<keyword evidence="5" id="KW-0520">NAD</keyword>
<keyword evidence="3" id="KW-0808">Transferase</keyword>
<dbReference type="Pfam" id="PF02267">
    <property type="entry name" value="Rib_hydrolayse"/>
    <property type="match status" value="1"/>
</dbReference>
<evidence type="ECO:0000313" key="8">
    <source>
        <dbReference type="Proteomes" id="UP000504632"/>
    </source>
</evidence>